<comment type="caution">
    <text evidence="18">The sequence shown here is derived from an EMBL/GenBank/DDBJ whole genome shotgun (WGS) entry which is preliminary data.</text>
</comment>
<evidence type="ECO:0000256" key="9">
    <source>
        <dbReference type="ARBA" id="ARBA00022989"/>
    </source>
</evidence>
<dbReference type="SUPFAM" id="SSF53383">
    <property type="entry name" value="PLP-dependent transferases"/>
    <property type="match status" value="1"/>
</dbReference>
<evidence type="ECO:0000256" key="1">
    <source>
        <dbReference type="ARBA" id="ARBA00001933"/>
    </source>
</evidence>
<dbReference type="Pfam" id="PF00282">
    <property type="entry name" value="Pyridoxal_deC"/>
    <property type="match status" value="1"/>
</dbReference>
<evidence type="ECO:0000256" key="2">
    <source>
        <dbReference type="ARBA" id="ARBA00004389"/>
    </source>
</evidence>
<dbReference type="RefSeq" id="XP_020435038.1">
    <property type="nucleotide sequence ID" value="XM_020574624.1"/>
</dbReference>
<dbReference type="GO" id="GO:0019752">
    <property type="term" value="P:carboxylic acid metabolic process"/>
    <property type="evidence" value="ECO:0007669"/>
    <property type="project" value="InterPro"/>
</dbReference>
<keyword evidence="6" id="KW-0256">Endoplasmic reticulum</keyword>
<keyword evidence="9" id="KW-1133">Transmembrane helix</keyword>
<dbReference type="STRING" id="670386.D3B6F1"/>
<comment type="pathway">
    <text evidence="3">Lipid metabolism; sphingolipid metabolism.</text>
</comment>
<dbReference type="EMBL" id="ADBJ01000017">
    <property type="protein sequence ID" value="EFA82921.1"/>
    <property type="molecule type" value="Genomic_DNA"/>
</dbReference>
<evidence type="ECO:0000256" key="6">
    <source>
        <dbReference type="ARBA" id="ARBA00022824"/>
    </source>
</evidence>
<evidence type="ECO:0000313" key="19">
    <source>
        <dbReference type="Proteomes" id="UP000001396"/>
    </source>
</evidence>
<gene>
    <name evidence="18" type="primary">sglA</name>
    <name evidence="18" type="ORF">PPL_03699</name>
</gene>
<dbReference type="FunFam" id="3.40.640.10:FF:000020">
    <property type="entry name" value="sphingosine-1-phosphate lyase 1"/>
    <property type="match status" value="1"/>
</dbReference>
<evidence type="ECO:0000256" key="12">
    <source>
        <dbReference type="ARBA" id="ARBA00023239"/>
    </source>
</evidence>
<evidence type="ECO:0000256" key="7">
    <source>
        <dbReference type="ARBA" id="ARBA00022898"/>
    </source>
</evidence>
<dbReference type="InterPro" id="IPR015421">
    <property type="entry name" value="PyrdxlP-dep_Trfase_major"/>
</dbReference>
<dbReference type="GO" id="GO:0030149">
    <property type="term" value="P:sphingolipid catabolic process"/>
    <property type="evidence" value="ECO:0007669"/>
    <property type="project" value="TreeGrafter"/>
</dbReference>
<evidence type="ECO:0000256" key="15">
    <source>
        <dbReference type="ARBA" id="ARBA00042568"/>
    </source>
</evidence>
<sequence length="602" mass="66399">MKFDTQKQQHHHHTTIVHQIIIVYYFYTTTTSTTSTTTLSTNIFILYLVNKYNQLSLPFVVKDRMKDLIEATNTYLESYQPLTLVAATAGITAASVALIKTLSDGDFQKNIQKKFFSAVKNVPAVKQEIKKQRSKVKETLKKSFNTDTTNPHYVLPENGVAHSQILAEMQKLMEKDETKWGTSKVSGCVYLGETEHTELLNKAYALFSLSNPLHPGVFPSIRKFETESIAMVANMMNGHPKVVGAMTSGGTESIFMAVKAYRDFYADKTSHPEIVVPVTIHAAFDKACGYLGIKIVHIPFGDDYKVDIAALRKAINKNTIMIAGSAVNFPHGIIDDIETLSKIALEHDIGLHVDACLGGFVIPFAEELGYDIPVFDFRLQGVTSMSVDTHKFGYAAKGTSVVLFGKPKLRRSMYFTAPNWPGGIYASPTMPGSRPGGLVAACWASLVAQGHQGFKSKVESIMQTTKIILKGLKEIEGIQIIGDPKAMVVAFTCENIFFLNDLMSHKGWHLNALQKPDSVHICVTAKHIGMGETFVQDVRDSMKELKSMDKLPTDGMAPIYGTASSVPDRDLIGVILSDFIDTLITPDQQQNKSSASPSEKQQ</sequence>
<dbReference type="InterPro" id="IPR015422">
    <property type="entry name" value="PyrdxlP-dep_Trfase_small"/>
</dbReference>
<keyword evidence="8" id="KW-0746">Sphingolipid metabolism</keyword>
<dbReference type="GO" id="GO:0005789">
    <property type="term" value="C:endoplasmic reticulum membrane"/>
    <property type="evidence" value="ECO:0007669"/>
    <property type="project" value="UniProtKB-SubCell"/>
</dbReference>
<organism evidence="18 19">
    <name type="scientific">Heterostelium pallidum (strain ATCC 26659 / Pp 5 / PN500)</name>
    <name type="common">Cellular slime mold</name>
    <name type="synonym">Polysphondylium pallidum</name>
    <dbReference type="NCBI Taxonomy" id="670386"/>
    <lineage>
        <taxon>Eukaryota</taxon>
        <taxon>Amoebozoa</taxon>
        <taxon>Evosea</taxon>
        <taxon>Eumycetozoa</taxon>
        <taxon>Dictyostelia</taxon>
        <taxon>Acytosteliales</taxon>
        <taxon>Acytosteliaceae</taxon>
        <taxon>Heterostelium</taxon>
    </lineage>
</organism>
<evidence type="ECO:0000313" key="18">
    <source>
        <dbReference type="EMBL" id="EFA82921.1"/>
    </source>
</evidence>
<dbReference type="FunFam" id="6.10.140.2150:FF:000001">
    <property type="entry name" value="Sphingosine-1-phosphate lyase 1"/>
    <property type="match status" value="1"/>
</dbReference>
<dbReference type="InterPro" id="IPR002129">
    <property type="entry name" value="PyrdxlP-dep_de-COase"/>
</dbReference>
<comment type="pathway">
    <text evidence="4">Sphingolipid metabolism.</text>
</comment>
<dbReference type="PANTHER" id="PTHR42735:SF6">
    <property type="entry name" value="SPHINGOSINE-1-PHOSPHATE LYASE 1"/>
    <property type="match status" value="1"/>
</dbReference>
<evidence type="ECO:0000256" key="4">
    <source>
        <dbReference type="ARBA" id="ARBA00004991"/>
    </source>
</evidence>
<evidence type="ECO:0000256" key="17">
    <source>
        <dbReference type="RuleBase" id="RU000382"/>
    </source>
</evidence>
<dbReference type="EC" id="4.1.2.27" evidence="14"/>
<evidence type="ECO:0000256" key="5">
    <source>
        <dbReference type="ARBA" id="ARBA00022692"/>
    </source>
</evidence>
<feature type="modified residue" description="N6-(pyridoxal phosphate)lysine" evidence="16">
    <location>
        <position position="391"/>
    </location>
</feature>
<evidence type="ECO:0000256" key="13">
    <source>
        <dbReference type="ARBA" id="ARBA00038302"/>
    </source>
</evidence>
<proteinExistence type="inferred from homology"/>
<dbReference type="InterPro" id="IPR015424">
    <property type="entry name" value="PyrdxlP-dep_Trfase"/>
</dbReference>
<evidence type="ECO:0000256" key="10">
    <source>
        <dbReference type="ARBA" id="ARBA00023098"/>
    </source>
</evidence>
<dbReference type="InterPro" id="IPR050477">
    <property type="entry name" value="GrpII_AminoAcid_Decarb"/>
</dbReference>
<keyword evidence="12 17" id="KW-0456">Lyase</keyword>
<accession>D3B6F1</accession>
<evidence type="ECO:0000256" key="8">
    <source>
        <dbReference type="ARBA" id="ARBA00022919"/>
    </source>
</evidence>
<dbReference type="Proteomes" id="UP000001396">
    <property type="component" value="Unassembled WGS sequence"/>
</dbReference>
<evidence type="ECO:0000256" key="11">
    <source>
        <dbReference type="ARBA" id="ARBA00023136"/>
    </source>
</evidence>
<dbReference type="GO" id="GO:0030170">
    <property type="term" value="F:pyridoxal phosphate binding"/>
    <property type="evidence" value="ECO:0007669"/>
    <property type="project" value="InterPro"/>
</dbReference>
<evidence type="ECO:0000256" key="14">
    <source>
        <dbReference type="ARBA" id="ARBA00038965"/>
    </source>
</evidence>
<reference evidence="18 19" key="1">
    <citation type="journal article" date="2011" name="Genome Res.">
        <title>Phylogeny-wide analysis of social amoeba genomes highlights ancient origins for complex intercellular communication.</title>
        <authorList>
            <person name="Heidel A.J."/>
            <person name="Lawal H.M."/>
            <person name="Felder M."/>
            <person name="Schilde C."/>
            <person name="Helps N.R."/>
            <person name="Tunggal B."/>
            <person name="Rivero F."/>
            <person name="John U."/>
            <person name="Schleicher M."/>
            <person name="Eichinger L."/>
            <person name="Platzer M."/>
            <person name="Noegel A.A."/>
            <person name="Schaap P."/>
            <person name="Gloeckner G."/>
        </authorList>
    </citation>
    <scope>NUCLEOTIDE SEQUENCE [LARGE SCALE GENOMIC DNA]</scope>
    <source>
        <strain evidence="19">ATCC 26659 / Pp 5 / PN500</strain>
    </source>
</reference>
<dbReference type="AlphaFoldDB" id="D3B6F1"/>
<keyword evidence="5" id="KW-0812">Transmembrane</keyword>
<evidence type="ECO:0000256" key="3">
    <source>
        <dbReference type="ARBA" id="ARBA00004760"/>
    </source>
</evidence>
<keyword evidence="10" id="KW-0443">Lipid metabolism</keyword>
<protein>
    <recommendedName>
        <fullName evidence="14">sphinganine-1-phosphate aldolase</fullName>
        <ecNumber evidence="14">4.1.2.27</ecNumber>
    </recommendedName>
    <alternativeName>
        <fullName evidence="15">Sphingosine-1-phosphate aldolase</fullName>
    </alternativeName>
</protein>
<comment type="similarity">
    <text evidence="13">Belongs to the group II decarboxylase family. Sphingosine-1-phosphate lyase subfamily.</text>
</comment>
<dbReference type="PANTHER" id="PTHR42735">
    <property type="match status" value="1"/>
</dbReference>
<dbReference type="GeneID" id="31359186"/>
<evidence type="ECO:0000256" key="16">
    <source>
        <dbReference type="PIRSR" id="PIRSR602129-50"/>
    </source>
</evidence>
<dbReference type="GO" id="GO:0008117">
    <property type="term" value="F:sphinganine-1-phosphate aldolase activity"/>
    <property type="evidence" value="ECO:0007669"/>
    <property type="project" value="UniProtKB-EC"/>
</dbReference>
<keyword evidence="19" id="KW-1185">Reference proteome</keyword>
<dbReference type="Gene3D" id="3.40.640.10">
    <property type="entry name" value="Type I PLP-dependent aspartate aminotransferase-like (Major domain)"/>
    <property type="match status" value="1"/>
</dbReference>
<comment type="subcellular location">
    <subcellularLocation>
        <location evidence="2">Endoplasmic reticulum membrane</location>
        <topology evidence="2">Single-pass membrane protein</topology>
    </subcellularLocation>
</comment>
<keyword evidence="7 16" id="KW-0663">Pyridoxal phosphate</keyword>
<dbReference type="FunCoup" id="D3B6F1">
    <property type="interactions" value="214"/>
</dbReference>
<dbReference type="Gene3D" id="6.10.140.2150">
    <property type="match status" value="1"/>
</dbReference>
<dbReference type="Gene3D" id="3.90.1150.10">
    <property type="entry name" value="Aspartate Aminotransferase, domain 1"/>
    <property type="match status" value="1"/>
</dbReference>
<name>D3B6F1_HETP5</name>
<comment type="cofactor">
    <cofactor evidence="1 16 17">
        <name>pyridoxal 5'-phosphate</name>
        <dbReference type="ChEBI" id="CHEBI:597326"/>
    </cofactor>
</comment>
<keyword evidence="11" id="KW-0472">Membrane</keyword>
<dbReference type="InParanoid" id="D3B6F1"/>
<dbReference type="OMA" id="FKDHQFT"/>